<evidence type="ECO:0000256" key="1">
    <source>
        <dbReference type="SAM" id="Phobius"/>
    </source>
</evidence>
<evidence type="ECO:0000313" key="4">
    <source>
        <dbReference type="Proteomes" id="UP000003980"/>
    </source>
</evidence>
<sequence>MHFVNRLTGLTYEVREPTEQDAPTVHATLRELLDDEDSFVLVNYLGEVRDVQEIGKILKDSNSSQRLWYLTFINNELVGGASLFVAPFFPFKVQTHEGRLAYWVRRKFRGMGLTYVMLYVLLSNSGVTYVSAFVDRLNIKSMKILEALGLERLALLEEAIYNVKECKLHDVYLYRGKREVALMRLREKLEERGFSY</sequence>
<feature type="domain" description="N-acetyltransferase" evidence="2">
    <location>
        <begin position="12"/>
        <end position="169"/>
    </location>
</feature>
<evidence type="ECO:0000259" key="2">
    <source>
        <dbReference type="PROSITE" id="PS51186"/>
    </source>
</evidence>
<feature type="transmembrane region" description="Helical" evidence="1">
    <location>
        <begin position="67"/>
        <end position="91"/>
    </location>
</feature>
<organism evidence="3 4">
    <name type="scientific">Metallosphaera yellowstonensis MK1</name>
    <dbReference type="NCBI Taxonomy" id="671065"/>
    <lineage>
        <taxon>Archaea</taxon>
        <taxon>Thermoproteota</taxon>
        <taxon>Thermoprotei</taxon>
        <taxon>Sulfolobales</taxon>
        <taxon>Sulfolobaceae</taxon>
        <taxon>Metallosphaera</taxon>
    </lineage>
</organism>
<dbReference type="AlphaFoldDB" id="H2C0M1"/>
<dbReference type="InterPro" id="IPR016181">
    <property type="entry name" value="Acyl_CoA_acyltransferase"/>
</dbReference>
<keyword evidence="1" id="KW-0812">Transmembrane</keyword>
<dbReference type="eggNOG" id="arCOG07349">
    <property type="taxonomic scope" value="Archaea"/>
</dbReference>
<dbReference type="GO" id="GO:0016747">
    <property type="term" value="F:acyltransferase activity, transferring groups other than amino-acyl groups"/>
    <property type="evidence" value="ECO:0007669"/>
    <property type="project" value="InterPro"/>
</dbReference>
<dbReference type="SUPFAM" id="SSF55729">
    <property type="entry name" value="Acyl-CoA N-acyltransferases (Nat)"/>
    <property type="match status" value="1"/>
</dbReference>
<evidence type="ECO:0000313" key="3">
    <source>
        <dbReference type="EMBL" id="EHP71283.1"/>
    </source>
</evidence>
<accession>H2C0M1</accession>
<reference evidence="3 4" key="1">
    <citation type="submission" date="2012-01" db="EMBL/GenBank/DDBJ databases">
        <title>Improved High-Quality Draft sequence of Metallosphaera yellowstonensis MK1.</title>
        <authorList>
            <consortium name="US DOE Joint Genome Institute"/>
            <person name="Lucas S."/>
            <person name="Han J."/>
            <person name="Cheng J.-F."/>
            <person name="Goodwin L."/>
            <person name="Pitluck S."/>
            <person name="Peters L."/>
            <person name="Teshima H."/>
            <person name="Detter J.C."/>
            <person name="Han C."/>
            <person name="Tapia R."/>
            <person name="Land M."/>
            <person name="Hauser L."/>
            <person name="Kyrpides N."/>
            <person name="Kozubal M."/>
            <person name="Macur R.E."/>
            <person name="Jay Z."/>
            <person name="Inskeep W."/>
            <person name="Woyke T."/>
        </authorList>
    </citation>
    <scope>NUCLEOTIDE SEQUENCE [LARGE SCALE GENOMIC DNA]</scope>
    <source>
        <strain evidence="3 4">MK1</strain>
    </source>
</reference>
<name>H2C0M1_9CREN</name>
<protein>
    <recommendedName>
        <fullName evidence="2">N-acetyltransferase domain-containing protein</fullName>
    </recommendedName>
</protein>
<dbReference type="InterPro" id="IPR000182">
    <property type="entry name" value="GNAT_dom"/>
</dbReference>
<dbReference type="Pfam" id="PF13302">
    <property type="entry name" value="Acetyltransf_3"/>
    <property type="match status" value="1"/>
</dbReference>
<dbReference type="EMBL" id="JH597755">
    <property type="protein sequence ID" value="EHP71283.1"/>
    <property type="molecule type" value="Genomic_DNA"/>
</dbReference>
<keyword evidence="1" id="KW-1133">Transmembrane helix</keyword>
<keyword evidence="4" id="KW-1185">Reference proteome</keyword>
<gene>
    <name evidence="3" type="ORF">MetMK1DRAFT_00000920</name>
</gene>
<keyword evidence="1" id="KW-0472">Membrane</keyword>
<feature type="transmembrane region" description="Helical" evidence="1">
    <location>
        <begin position="111"/>
        <end position="134"/>
    </location>
</feature>
<dbReference type="HOGENOM" id="CLU_1387618_0_0_2"/>
<dbReference type="PROSITE" id="PS51186">
    <property type="entry name" value="GNAT"/>
    <property type="match status" value="1"/>
</dbReference>
<dbReference type="Gene3D" id="3.40.630.30">
    <property type="match status" value="1"/>
</dbReference>
<proteinExistence type="predicted"/>
<dbReference type="Proteomes" id="UP000003980">
    <property type="component" value="Unassembled WGS sequence"/>
</dbReference>